<feature type="compositionally biased region" description="Basic and acidic residues" evidence="1">
    <location>
        <begin position="475"/>
        <end position="487"/>
    </location>
</feature>
<feature type="transmembrane region" description="Helical" evidence="2">
    <location>
        <begin position="611"/>
        <end position="632"/>
    </location>
</feature>
<feature type="region of interest" description="Disordered" evidence="1">
    <location>
        <begin position="702"/>
        <end position="731"/>
    </location>
</feature>
<reference evidence="3 4" key="1">
    <citation type="journal article" date="2012" name="PLoS Pathog.">
        <title>Diverse lifestyles and strategies of plant pathogenesis encoded in the genomes of eighteen Dothideomycetes fungi.</title>
        <authorList>
            <person name="Ohm R.A."/>
            <person name="Feau N."/>
            <person name="Henrissat B."/>
            <person name="Schoch C.L."/>
            <person name="Horwitz B.A."/>
            <person name="Barry K.W."/>
            <person name="Condon B.J."/>
            <person name="Copeland A.C."/>
            <person name="Dhillon B."/>
            <person name="Glaser F."/>
            <person name="Hesse C.N."/>
            <person name="Kosti I."/>
            <person name="LaButti K."/>
            <person name="Lindquist E.A."/>
            <person name="Lucas S."/>
            <person name="Salamov A.A."/>
            <person name="Bradshaw R.E."/>
            <person name="Ciuffetti L."/>
            <person name="Hamelin R.C."/>
            <person name="Kema G.H.J."/>
            <person name="Lawrence C."/>
            <person name="Scott J.A."/>
            <person name="Spatafora J.W."/>
            <person name="Turgeon B.G."/>
            <person name="de Wit P.J.G.M."/>
            <person name="Zhong S."/>
            <person name="Goodwin S.B."/>
            <person name="Grigoriev I.V."/>
        </authorList>
    </citation>
    <scope>NUCLEOTIDE SEQUENCE [LARGE SCALE GENOMIC DNA]</scope>
    <source>
        <strain evidence="3 4">UAMH 10762</strain>
    </source>
</reference>
<name>M2LF16_BAUPA</name>
<gene>
    <name evidence="3" type="ORF">BAUCODRAFT_133599</name>
</gene>
<dbReference type="RefSeq" id="XP_007680026.1">
    <property type="nucleotide sequence ID" value="XM_007681836.1"/>
</dbReference>
<accession>M2LF16</accession>
<feature type="region of interest" description="Disordered" evidence="1">
    <location>
        <begin position="758"/>
        <end position="782"/>
    </location>
</feature>
<protein>
    <recommendedName>
        <fullName evidence="5">RRM domain-containing protein</fullName>
    </recommendedName>
</protein>
<evidence type="ECO:0000256" key="2">
    <source>
        <dbReference type="SAM" id="Phobius"/>
    </source>
</evidence>
<evidence type="ECO:0000313" key="4">
    <source>
        <dbReference type="Proteomes" id="UP000011761"/>
    </source>
</evidence>
<feature type="compositionally biased region" description="Basic and acidic residues" evidence="1">
    <location>
        <begin position="271"/>
        <end position="282"/>
    </location>
</feature>
<keyword evidence="2" id="KW-0472">Membrane</keyword>
<feature type="region of interest" description="Disordered" evidence="1">
    <location>
        <begin position="340"/>
        <end position="490"/>
    </location>
</feature>
<dbReference type="HOGENOM" id="CLU_326765_0_0_1"/>
<dbReference type="GeneID" id="19108267"/>
<keyword evidence="2" id="KW-0812">Transmembrane</keyword>
<feature type="region of interest" description="Disordered" evidence="1">
    <location>
        <begin position="649"/>
        <end position="668"/>
    </location>
</feature>
<dbReference type="EMBL" id="KB445561">
    <property type="protein sequence ID" value="EMC92617.1"/>
    <property type="molecule type" value="Genomic_DNA"/>
</dbReference>
<feature type="region of interest" description="Disordered" evidence="1">
    <location>
        <begin position="87"/>
        <end position="321"/>
    </location>
</feature>
<proteinExistence type="predicted"/>
<dbReference type="InterPro" id="IPR035979">
    <property type="entry name" value="RBD_domain_sf"/>
</dbReference>
<feature type="compositionally biased region" description="Acidic residues" evidence="1">
    <location>
        <begin position="367"/>
        <end position="378"/>
    </location>
</feature>
<organism evidence="3 4">
    <name type="scientific">Baudoinia panamericana (strain UAMH 10762)</name>
    <name type="common">Angels' share fungus</name>
    <name type="synonym">Baudoinia compniacensis (strain UAMH 10762)</name>
    <dbReference type="NCBI Taxonomy" id="717646"/>
    <lineage>
        <taxon>Eukaryota</taxon>
        <taxon>Fungi</taxon>
        <taxon>Dikarya</taxon>
        <taxon>Ascomycota</taxon>
        <taxon>Pezizomycotina</taxon>
        <taxon>Dothideomycetes</taxon>
        <taxon>Dothideomycetidae</taxon>
        <taxon>Mycosphaerellales</taxon>
        <taxon>Teratosphaeriaceae</taxon>
        <taxon>Baudoinia</taxon>
    </lineage>
</organism>
<keyword evidence="2" id="KW-1133">Transmembrane helix</keyword>
<sequence>MGSPGEPILPPTARKRLHITPFNPTLYDRFVPPTLQPLASDISFHTVQTFPDRGYGYVELPAMEADKLRKKLNGTTLKGTKVRIEEAKPEKKRKANAEADNAAEDVPVKERKRKKTEDGVLPGHQLEGGRRVKRGWTEDGAAKKKKANKDDAGIESRRVRFKTTVPPNALPVSDRPKKVKDKKKASAGETKAVVEEFAKTRKAAEMPDQSNNAKRTASFEDGKGWVDEDGDVVEAAPKSSRPKRRRKDIVEDADVAEPILAPENGAMQRDVQIHDDAAHETADSQADTVAPLPAARVDEDTATSNGVQRESSEQAQALDRDTLTTEAVNATKEVHPLEALFKRSVPTPESVTKPKPAPIDTSFSFFDPEDVNDDDAEGTEPNPIPPQTPFTQQDMEWRSIRSAAPTPDTAAIGKRFSFAMADRDDGDDGDEDDEDDEDDVIDEGNADRGGDRGDAATGGGMLDSKGSPREVQNGGREESEFPAHHPIDSNIGSAASLATIRLPSAAVWRNAAKSTLLTAAILNEQTSPTGDTIKIEMDVRHPISRYHSHHGFNAKLAAAEGNRHLRASQQKMVRYLALALALSIISLVLSVALTAHYGIAIQYQGSDHLLVAWITVSAALVWFAGLMLFYSIRRQSKVRSLIAAVAERENEQELQPRRPRTNSMVDADGTTAPSLERLSFAIGSPFPIAHINARGRNVSQEATYGSAPAPAVPQQLPSPYRGSQGSYATSPKSSISGLTTLFTAHIIPDSPLQHPEPLASAPVRSPPFSQVASPRIPPPAFTRHRNEHIRLSYDSSHYSPKSRASLSSITEITERMAEDPFSGPNELRSVSKIDLTDWQRVSVKAVEVDVVKPVQPMVQVMRDDGVKMLRDASFRRVGQAM</sequence>
<dbReference type="OrthoDB" id="3595585at2759"/>
<feature type="compositionally biased region" description="Basic and acidic residues" evidence="1">
    <location>
        <begin position="445"/>
        <end position="454"/>
    </location>
</feature>
<dbReference type="GO" id="GO:0003676">
    <property type="term" value="F:nucleic acid binding"/>
    <property type="evidence" value="ECO:0007669"/>
    <property type="project" value="InterPro"/>
</dbReference>
<evidence type="ECO:0008006" key="5">
    <source>
        <dbReference type="Google" id="ProtNLM"/>
    </source>
</evidence>
<feature type="compositionally biased region" description="Basic and acidic residues" evidence="1">
    <location>
        <begin position="192"/>
        <end position="205"/>
    </location>
</feature>
<feature type="compositionally biased region" description="Basic and acidic residues" evidence="1">
    <location>
        <begin position="217"/>
        <end position="226"/>
    </location>
</feature>
<dbReference type="AlphaFoldDB" id="M2LF16"/>
<dbReference type="KEGG" id="bcom:BAUCODRAFT_133599"/>
<feature type="compositionally biased region" description="Polar residues" evidence="1">
    <location>
        <begin position="715"/>
        <end position="731"/>
    </location>
</feature>
<dbReference type="SUPFAM" id="SSF54928">
    <property type="entry name" value="RNA-binding domain, RBD"/>
    <property type="match status" value="1"/>
</dbReference>
<dbReference type="Proteomes" id="UP000011761">
    <property type="component" value="Unassembled WGS sequence"/>
</dbReference>
<feature type="transmembrane region" description="Helical" evidence="2">
    <location>
        <begin position="575"/>
        <end position="599"/>
    </location>
</feature>
<evidence type="ECO:0000313" key="3">
    <source>
        <dbReference type="EMBL" id="EMC92617.1"/>
    </source>
</evidence>
<feature type="compositionally biased region" description="Acidic residues" evidence="1">
    <location>
        <begin position="424"/>
        <end position="444"/>
    </location>
</feature>
<evidence type="ECO:0000256" key="1">
    <source>
        <dbReference type="SAM" id="MobiDB-lite"/>
    </source>
</evidence>
<keyword evidence="4" id="KW-1185">Reference proteome</keyword>
<feature type="compositionally biased region" description="Basic and acidic residues" evidence="1">
    <location>
        <begin position="127"/>
        <end position="158"/>
    </location>
</feature>
<feature type="compositionally biased region" description="Polar residues" evidence="1">
    <location>
        <begin position="302"/>
        <end position="315"/>
    </location>
</feature>
<dbReference type="eggNOG" id="ENOG502SKB6">
    <property type="taxonomic scope" value="Eukaryota"/>
</dbReference>